<organism evidence="3 4">
    <name type="scientific">Aedoeadaptatus acetigenes</name>
    <dbReference type="NCBI Taxonomy" id="2981723"/>
    <lineage>
        <taxon>Bacteria</taxon>
        <taxon>Bacillati</taxon>
        <taxon>Bacillota</taxon>
        <taxon>Tissierellia</taxon>
        <taxon>Tissierellales</taxon>
        <taxon>Peptoniphilaceae</taxon>
        <taxon>Aedoeadaptatus</taxon>
    </lineage>
</organism>
<feature type="signal peptide" evidence="2">
    <location>
        <begin position="1"/>
        <end position="24"/>
    </location>
</feature>
<evidence type="ECO:0000256" key="1">
    <source>
        <dbReference type="SAM" id="Phobius"/>
    </source>
</evidence>
<name>A0ABV1J804_9FIRM</name>
<comment type="caution">
    <text evidence="3">The sequence shown here is derived from an EMBL/GenBank/DDBJ whole genome shotgun (WGS) entry which is preliminary data.</text>
</comment>
<keyword evidence="1" id="KW-0472">Membrane</keyword>
<feature type="transmembrane region" description="Helical" evidence="1">
    <location>
        <begin position="120"/>
        <end position="143"/>
    </location>
</feature>
<keyword evidence="4" id="KW-1185">Reference proteome</keyword>
<dbReference type="EMBL" id="JBBNPS010000034">
    <property type="protein sequence ID" value="MEQ3354312.1"/>
    <property type="molecule type" value="Genomic_DNA"/>
</dbReference>
<keyword evidence="1" id="KW-0812">Transmembrane</keyword>
<dbReference type="Pfam" id="PF11188">
    <property type="entry name" value="DUF2975"/>
    <property type="match status" value="1"/>
</dbReference>
<proteinExistence type="predicted"/>
<keyword evidence="2" id="KW-0732">Signal</keyword>
<keyword evidence="1" id="KW-1133">Transmembrane helix</keyword>
<protein>
    <submittedName>
        <fullName evidence="3">DUF2975 domain-containing protein</fullName>
    </submittedName>
</protein>
<sequence>MKRLQTTFIAVTLAAAMLSTSAFFAIVGSALGKAWVLKDSTFTIFLPLIPACLAFWGASGAFLLAGLAFGLYTTFLYAKGRLFTAAMVRGLERVGLCFLGACLSFLLLAIYLAVNMQLAALFLLFFLLAALLAAAALFFFLLADAVDEGRRLREENDLTI</sequence>
<feature type="chain" id="PRO_5046789026" evidence="2">
    <location>
        <begin position="25"/>
        <end position="160"/>
    </location>
</feature>
<accession>A0ABV1J804</accession>
<feature type="transmembrane region" description="Helical" evidence="1">
    <location>
        <begin position="94"/>
        <end position="114"/>
    </location>
</feature>
<feature type="transmembrane region" description="Helical" evidence="1">
    <location>
        <begin position="48"/>
        <end position="73"/>
    </location>
</feature>
<dbReference type="InterPro" id="IPR021354">
    <property type="entry name" value="DUF2975"/>
</dbReference>
<reference evidence="3 4" key="1">
    <citation type="submission" date="2024-04" db="EMBL/GenBank/DDBJ databases">
        <title>Human intestinal bacterial collection.</title>
        <authorList>
            <person name="Pauvert C."/>
            <person name="Hitch T.C.A."/>
            <person name="Clavel T."/>
        </authorList>
    </citation>
    <scope>NUCLEOTIDE SEQUENCE [LARGE SCALE GENOMIC DNA]</scope>
    <source>
        <strain evidence="3 4">CLA-SR-H026</strain>
    </source>
</reference>
<evidence type="ECO:0000313" key="3">
    <source>
        <dbReference type="EMBL" id="MEQ3354312.1"/>
    </source>
</evidence>
<evidence type="ECO:0000256" key="2">
    <source>
        <dbReference type="SAM" id="SignalP"/>
    </source>
</evidence>
<dbReference type="Proteomes" id="UP001481872">
    <property type="component" value="Unassembled WGS sequence"/>
</dbReference>
<evidence type="ECO:0000313" key="4">
    <source>
        <dbReference type="Proteomes" id="UP001481872"/>
    </source>
</evidence>
<dbReference type="RefSeq" id="WP_349054590.1">
    <property type="nucleotide sequence ID" value="NZ_JBBNPS010000034.1"/>
</dbReference>
<gene>
    <name evidence="3" type="ORF">AAA081_08405</name>
</gene>